<dbReference type="Proteomes" id="UP001243375">
    <property type="component" value="Unassembled WGS sequence"/>
</dbReference>
<dbReference type="EMBL" id="JASBWU010000006">
    <property type="protein sequence ID" value="KAJ9120808.1"/>
    <property type="molecule type" value="Genomic_DNA"/>
</dbReference>
<keyword evidence="2" id="KW-1185">Reference proteome</keyword>
<name>A0ACC2XAJ8_9TREE</name>
<gene>
    <name evidence="1" type="ORF">QFC22_002742</name>
</gene>
<comment type="caution">
    <text evidence="1">The sequence shown here is derived from an EMBL/GenBank/DDBJ whole genome shotgun (WGS) entry which is preliminary data.</text>
</comment>
<organism evidence="1 2">
    <name type="scientific">Naganishia vaughanmartiniae</name>
    <dbReference type="NCBI Taxonomy" id="1424756"/>
    <lineage>
        <taxon>Eukaryota</taxon>
        <taxon>Fungi</taxon>
        <taxon>Dikarya</taxon>
        <taxon>Basidiomycota</taxon>
        <taxon>Agaricomycotina</taxon>
        <taxon>Tremellomycetes</taxon>
        <taxon>Filobasidiales</taxon>
        <taxon>Filobasidiaceae</taxon>
        <taxon>Naganishia</taxon>
    </lineage>
</organism>
<reference evidence="1" key="1">
    <citation type="submission" date="2023-04" db="EMBL/GenBank/DDBJ databases">
        <title>Draft Genome sequencing of Naganishia species isolated from polar environments using Oxford Nanopore Technology.</title>
        <authorList>
            <person name="Leo P."/>
            <person name="Venkateswaran K."/>
        </authorList>
    </citation>
    <scope>NUCLEOTIDE SEQUENCE</scope>
    <source>
        <strain evidence="1">MNA-CCFEE 5425</strain>
    </source>
</reference>
<accession>A0ACC2XAJ8</accession>
<evidence type="ECO:0000313" key="2">
    <source>
        <dbReference type="Proteomes" id="UP001243375"/>
    </source>
</evidence>
<sequence length="677" mass="75291">MADSVMQAAAGGAGGMIAMSLTYPLNVISQRAAVQSKQEKTSLIQAAMKIVQKEGLGGLYSGLNSSLFGIAITNTIFYLFLEESKRMLLKAKSAKATSDVKLTISTLEMMLSSSIAGAATTIATNPIWLIQTHQATRGAVETDLEAGKVHKRPLGMLESAQEIVREKGVKALWKGIGPSLILVINPVLQYTAFETLAKALAKWKSGRPTGSGSRVLSDFDMFYLGAISKLIATGITYPYLVVKSRLHASTHNYKSSWEGIKSILAEEGIAGLYRGIQAKLMQSVLTAAFLFVAQRRVFQLVKMYRTTSKREGYMNKRSRRLPRFFRKGIGAVRPSTKTTKRDAFESQSSRALPESLHPGISNVSLQRPECAHSPPPETLSRRSTPELRRAKSSTLESRPYRDERDDPLERKFGTTDENDSGRYSNGRIETLSLDASLDDNGSMHAVPEIYSNGEEALTERLIRRIATSRLEKRESGWGPREHVRHITATCLPCITHGMIDKWICPERKRRNTGNLARAPSAARSSTLLKRCLSVRPERIAEAVDDVPFRKECSLPDVDTDQSIQDEEGSSSFEKETLDKEVLVTTPEDPGDDQGDDSQFWRTRSLSGSSVKRLSTVSVRNRYRAVRRLSKPVHKMANRIFPHHFPVYLPKRQKRRNPTRNLSVTPPTTVPNNIAVNF</sequence>
<proteinExistence type="predicted"/>
<protein>
    <submittedName>
        <fullName evidence="1">Uncharacterized protein</fullName>
    </submittedName>
</protein>
<evidence type="ECO:0000313" key="1">
    <source>
        <dbReference type="EMBL" id="KAJ9120808.1"/>
    </source>
</evidence>